<dbReference type="OrthoDB" id="9795247at2"/>
<gene>
    <name evidence="2" type="ORF">SAMN05421734_101259</name>
</gene>
<accession>A0A1G6GP04</accession>
<dbReference type="EMBL" id="FMYI01000001">
    <property type="protein sequence ID" value="SDB82916.1"/>
    <property type="molecule type" value="Genomic_DNA"/>
</dbReference>
<comment type="similarity">
    <text evidence="1">Belongs to the ROK (NagC/XylR) family.</text>
</comment>
<keyword evidence="2" id="KW-0808">Transferase</keyword>
<evidence type="ECO:0000313" key="2">
    <source>
        <dbReference type="EMBL" id="SDB82916.1"/>
    </source>
</evidence>
<evidence type="ECO:0000313" key="3">
    <source>
        <dbReference type="Proteomes" id="UP000242949"/>
    </source>
</evidence>
<dbReference type="AlphaFoldDB" id="A0A1G6GP04"/>
<dbReference type="RefSeq" id="WP_090792113.1">
    <property type="nucleotide sequence ID" value="NZ_FMYI01000001.1"/>
</dbReference>
<dbReference type="InterPro" id="IPR000600">
    <property type="entry name" value="ROK"/>
</dbReference>
<keyword evidence="3" id="KW-1185">Reference proteome</keyword>
<organism evidence="2 3">
    <name type="scientific">Pelagirhabdus alkalitolerans</name>
    <dbReference type="NCBI Taxonomy" id="1612202"/>
    <lineage>
        <taxon>Bacteria</taxon>
        <taxon>Bacillati</taxon>
        <taxon>Bacillota</taxon>
        <taxon>Bacilli</taxon>
        <taxon>Bacillales</taxon>
        <taxon>Bacillaceae</taxon>
        <taxon>Pelagirhabdus</taxon>
    </lineage>
</organism>
<dbReference type="PROSITE" id="PS01125">
    <property type="entry name" value="ROK"/>
    <property type="match status" value="1"/>
</dbReference>
<dbReference type="SUPFAM" id="SSF53067">
    <property type="entry name" value="Actin-like ATPase domain"/>
    <property type="match status" value="1"/>
</dbReference>
<sequence>MYAIGIDIGGTKVAIALVNEEGTILAQEKLLTDQTIPPKDMIDQIINTTKSILETQQISVQSLAGIGIGAPGPIDTQKGEISRPPNLKDWVNIPVVEMMEQAFNVPVAFENDATAAALAEKWLGAAKVCDDFIYVTISTGIGAGIYANSKLLTGRKGNAGDIGHTVVNPSFGTCACGQMGCIEHIASGTAISKKGSELLNQSLSTADVFERFNQKDPIITPYMDDVLRALGAMCVSLINTFEPERIIFGGGVSKVGAPLLDPIRDYIRQYALNPDNRATPIQVATLDQNAGVIGAAALILHKPEMSKTT</sequence>
<protein>
    <submittedName>
        <fullName evidence="2">Glucokinase</fullName>
    </submittedName>
</protein>
<proteinExistence type="inferred from homology"/>
<dbReference type="InterPro" id="IPR049874">
    <property type="entry name" value="ROK_cs"/>
</dbReference>
<dbReference type="Pfam" id="PF00480">
    <property type="entry name" value="ROK"/>
    <property type="match status" value="1"/>
</dbReference>
<dbReference type="PANTHER" id="PTHR18964">
    <property type="entry name" value="ROK (REPRESSOR, ORF, KINASE) FAMILY"/>
    <property type="match status" value="1"/>
</dbReference>
<dbReference type="InterPro" id="IPR043129">
    <property type="entry name" value="ATPase_NBD"/>
</dbReference>
<dbReference type="Gene3D" id="3.30.420.40">
    <property type="match status" value="2"/>
</dbReference>
<dbReference type="Proteomes" id="UP000242949">
    <property type="component" value="Unassembled WGS sequence"/>
</dbReference>
<name>A0A1G6GP04_9BACI</name>
<dbReference type="PANTHER" id="PTHR18964:SF149">
    <property type="entry name" value="BIFUNCTIONAL UDP-N-ACETYLGLUCOSAMINE 2-EPIMERASE_N-ACETYLMANNOSAMINE KINASE"/>
    <property type="match status" value="1"/>
</dbReference>
<reference evidence="3" key="1">
    <citation type="submission" date="2016-09" db="EMBL/GenBank/DDBJ databases">
        <authorList>
            <person name="Varghese N."/>
            <person name="Submissions S."/>
        </authorList>
    </citation>
    <scope>NUCLEOTIDE SEQUENCE [LARGE SCALE GENOMIC DNA]</scope>
    <source>
        <strain evidence="3">S5</strain>
    </source>
</reference>
<dbReference type="GO" id="GO:0016301">
    <property type="term" value="F:kinase activity"/>
    <property type="evidence" value="ECO:0007669"/>
    <property type="project" value="UniProtKB-KW"/>
</dbReference>
<keyword evidence="2" id="KW-0418">Kinase</keyword>
<dbReference type="STRING" id="1612202.SAMN05421734_101259"/>
<evidence type="ECO:0000256" key="1">
    <source>
        <dbReference type="ARBA" id="ARBA00006479"/>
    </source>
</evidence>